<gene>
    <name evidence="1" type="ORF">FXF03_01770</name>
</gene>
<accession>A0ABD7SS11</accession>
<dbReference type="AlphaFoldDB" id="A0ABD7SS11"/>
<proteinExistence type="predicted"/>
<evidence type="ECO:0000313" key="1">
    <source>
        <dbReference type="EMBL" id="TXX67327.1"/>
    </source>
</evidence>
<dbReference type="RefSeq" id="WP_148521480.1">
    <property type="nucleotide sequence ID" value="NZ_VSIJ01000005.1"/>
</dbReference>
<evidence type="ECO:0000313" key="2">
    <source>
        <dbReference type="Proteomes" id="UP000323819"/>
    </source>
</evidence>
<dbReference type="Proteomes" id="UP000323819">
    <property type="component" value="Unassembled WGS sequence"/>
</dbReference>
<organism evidence="1 2">
    <name type="scientific">Vibrio cholerae</name>
    <dbReference type="NCBI Taxonomy" id="666"/>
    <lineage>
        <taxon>Bacteria</taxon>
        <taxon>Pseudomonadati</taxon>
        <taxon>Pseudomonadota</taxon>
        <taxon>Gammaproteobacteria</taxon>
        <taxon>Vibrionales</taxon>
        <taxon>Vibrionaceae</taxon>
        <taxon>Vibrio</taxon>
    </lineage>
</organism>
<dbReference type="EMBL" id="VSIJ01000005">
    <property type="protein sequence ID" value="TXX67327.1"/>
    <property type="molecule type" value="Genomic_DNA"/>
</dbReference>
<protein>
    <submittedName>
        <fullName evidence="1">Uncharacterized protein</fullName>
    </submittedName>
</protein>
<comment type="caution">
    <text evidence="1">The sequence shown here is derived from an EMBL/GenBank/DDBJ whole genome shotgun (WGS) entry which is preliminary data.</text>
</comment>
<reference evidence="1 2" key="1">
    <citation type="submission" date="2019-06" db="EMBL/GenBank/DDBJ databases">
        <title>Vibrio cholerae phylogeny based on whole-genome sequencing reveals genetic diversity and population strucutre.</title>
        <authorList>
            <person name="Zhiqiu Y."/>
            <person name="Bin L."/>
            <person name="Lingyan J."/>
        </authorList>
    </citation>
    <scope>NUCLEOTIDE SEQUENCE [LARGE SCALE GENOMIC DNA]</scope>
    <source>
        <strain evidence="1 2">N2814</strain>
    </source>
</reference>
<sequence>MSDFAARLRTLRSNESQLHLDQSKRDSLRMNALKSISPLVLKIARLVEFNEENFLSAVSDALRDVIAIQNELEVAIFNTYGELKDNDSYVYRRSWSLASTIYKHGATTNSLRYNKFHLALLTETDESNALLHTAGMNDRTVSRYRDLVCLLDSTFNVEDQSYSSTVDSTINLVSNRIEKLVKDIDFGVCKEDARKLAMNGVLVFTDKFINCFKDTPNERQEKMRIKSCLNHASKMFITVLRDLSSPKSGNFTIETFNSFEEELLKKSSLISESLTYLVELITDVLLERENKHLENIGKTMGLPKKTSLPLDLLINSLHWPYEKTGAFYSDGQVESIAIKNHIKTLNIVIELVDYFKNIVNNESIKLSTYQNKQFDKMAYECISNSIVKLVKSGVCYDLKMLRASLNMVVYLNSDHPTFNKTLTSYGLDESLITLYRAEIEKSFITLNVNEFNLQKVKTSILCNLASLMIATNRFTWGVNTGYLAGHLSTSLIRETLSLFNYKKNILNPHSKSSLFESCLSQVTAIYINRWLIEASKTINYSQVLYSQSQISLSDTQKIITRLSLSVSEDLYQLTKCYTEVRKTFDHLVEMPFTNNSYDSIKVGNVMNSAETLSPIPSNEAGSYDHEAKA</sequence>
<name>A0ABD7SS11_VIBCL</name>